<proteinExistence type="inferred from homology"/>
<feature type="binding site" evidence="18">
    <location>
        <position position="107"/>
    </location>
    <ligand>
        <name>Mg(2+)</name>
        <dbReference type="ChEBI" id="CHEBI:18420"/>
    </ligand>
</feature>
<evidence type="ECO:0000256" key="16">
    <source>
        <dbReference type="ARBA" id="ARBA00048493"/>
    </source>
</evidence>
<dbReference type="UniPathway" id="UPA00113">
    <property type="reaction ID" value="UER00532"/>
</dbReference>
<keyword evidence="9 18" id="KW-0460">Magnesium</keyword>
<feature type="binding site" evidence="18">
    <location>
        <position position="369"/>
    </location>
    <ligand>
        <name>UDP-N-acetyl-alpha-D-glucosamine</name>
        <dbReference type="ChEBI" id="CHEBI:57705"/>
    </ligand>
</feature>
<keyword evidence="12 18" id="KW-0511">Multifunctional enzyme</keyword>
<comment type="catalytic activity">
    <reaction evidence="15 18">
        <text>alpha-D-glucosamine 1-phosphate + acetyl-CoA = N-acetyl-alpha-D-glucosamine 1-phosphate + CoA + H(+)</text>
        <dbReference type="Rhea" id="RHEA:13725"/>
        <dbReference type="ChEBI" id="CHEBI:15378"/>
        <dbReference type="ChEBI" id="CHEBI:57287"/>
        <dbReference type="ChEBI" id="CHEBI:57288"/>
        <dbReference type="ChEBI" id="CHEBI:57776"/>
        <dbReference type="ChEBI" id="CHEBI:58516"/>
        <dbReference type="EC" id="2.3.1.157"/>
    </reaction>
</comment>
<dbReference type="Pfam" id="PF00132">
    <property type="entry name" value="Hexapep"/>
    <property type="match status" value="1"/>
</dbReference>
<dbReference type="GO" id="GO:0000902">
    <property type="term" value="P:cell morphogenesis"/>
    <property type="evidence" value="ECO:0007669"/>
    <property type="project" value="UniProtKB-UniRule"/>
</dbReference>
<dbReference type="GO" id="GO:0016020">
    <property type="term" value="C:membrane"/>
    <property type="evidence" value="ECO:0007669"/>
    <property type="project" value="GOC"/>
</dbReference>
<keyword evidence="22" id="KW-1185">Reference proteome</keyword>
<evidence type="ECO:0000256" key="1">
    <source>
        <dbReference type="ARBA" id="ARBA00004496"/>
    </source>
</evidence>
<evidence type="ECO:0000256" key="7">
    <source>
        <dbReference type="ARBA" id="ARBA00022723"/>
    </source>
</evidence>
<feature type="binding site" evidence="18">
    <location>
        <position position="230"/>
    </location>
    <ligand>
        <name>UDP-N-acetyl-alpha-D-glucosamine</name>
        <dbReference type="ChEBI" id="CHEBI:57705"/>
    </ligand>
</feature>
<feature type="binding site" evidence="18">
    <location>
        <position position="354"/>
    </location>
    <ligand>
        <name>UDP-N-acetyl-alpha-D-glucosamine</name>
        <dbReference type="ChEBI" id="CHEBI:57705"/>
    </ligand>
</feature>
<feature type="binding site" evidence="18">
    <location>
        <position position="230"/>
    </location>
    <ligand>
        <name>Mg(2+)</name>
        <dbReference type="ChEBI" id="CHEBI:18420"/>
    </ligand>
</feature>
<keyword evidence="11 18" id="KW-0573">Peptidoglycan synthesis</keyword>
<feature type="binding site" evidence="18">
    <location>
        <position position="78"/>
    </location>
    <ligand>
        <name>UDP-N-acetyl-alpha-D-glucosamine</name>
        <dbReference type="ChEBI" id="CHEBI:57705"/>
    </ligand>
</feature>
<feature type="binding site" evidence="18">
    <location>
        <position position="142"/>
    </location>
    <ligand>
        <name>UDP-N-acetyl-alpha-D-glucosamine</name>
        <dbReference type="ChEBI" id="CHEBI:57705"/>
    </ligand>
</feature>
<feature type="domain" description="Mannose-1-phosphate guanyltransferase C-terminal" evidence="20">
    <location>
        <begin position="318"/>
        <end position="406"/>
    </location>
</feature>
<dbReference type="GO" id="GO:0071555">
    <property type="term" value="P:cell wall organization"/>
    <property type="evidence" value="ECO:0007669"/>
    <property type="project" value="UniProtKB-KW"/>
</dbReference>
<dbReference type="EC" id="2.3.1.157" evidence="18"/>
<evidence type="ECO:0000256" key="6">
    <source>
        <dbReference type="ARBA" id="ARBA00022695"/>
    </source>
</evidence>
<dbReference type="InterPro" id="IPR011004">
    <property type="entry name" value="Trimer_LpxA-like_sf"/>
</dbReference>
<dbReference type="InterPro" id="IPR018357">
    <property type="entry name" value="Hexapep_transf_CS"/>
</dbReference>
<comment type="similarity">
    <text evidence="2 18">In the C-terminal section; belongs to the transferase hexapeptide repeat family.</text>
</comment>
<feature type="binding site" evidence="18">
    <location>
        <position position="443"/>
    </location>
    <ligand>
        <name>acetyl-CoA</name>
        <dbReference type="ChEBI" id="CHEBI:57288"/>
    </ligand>
</feature>
<keyword evidence="6 18" id="KW-0548">Nucleotidyltransferase</keyword>
<dbReference type="Gene3D" id="3.90.550.10">
    <property type="entry name" value="Spore Coat Polysaccharide Biosynthesis Protein SpsA, Chain A"/>
    <property type="match status" value="1"/>
</dbReference>
<dbReference type="InterPro" id="IPR005882">
    <property type="entry name" value="Bifunctional_GlmU"/>
</dbReference>
<feature type="binding site" evidence="18">
    <location>
        <begin position="83"/>
        <end position="84"/>
    </location>
    <ligand>
        <name>UDP-N-acetyl-alpha-D-glucosamine</name>
        <dbReference type="ChEBI" id="CHEBI:57705"/>
    </ligand>
</feature>
<comment type="pathway">
    <text evidence="18">Nucleotide-sugar biosynthesis; UDP-N-acetyl-alpha-D-glucosamine biosynthesis; UDP-N-acetyl-alpha-D-glucosamine from N-acetyl-alpha-D-glucosamine 1-phosphate: step 1/1.</text>
</comment>
<evidence type="ECO:0000256" key="9">
    <source>
        <dbReference type="ARBA" id="ARBA00022842"/>
    </source>
</evidence>
<accession>A0A380MWQ7</accession>
<dbReference type="UniPathway" id="UPA00973"/>
<evidence type="ECO:0000256" key="4">
    <source>
        <dbReference type="ARBA" id="ARBA00022490"/>
    </source>
</evidence>
<dbReference type="Gene3D" id="2.160.10.10">
    <property type="entry name" value="Hexapeptide repeat proteins"/>
    <property type="match status" value="1"/>
</dbReference>
<sequence length="465" mass="50680">MSHHVFNALILAAGKGTRMNSMRPKLLQPLAGRPMLSLLLDTLKQLNIHSSAVIYGYLGEQLQAEISSDYPHLHWFEQKEQLGTAHAVIQALPFLQSEAITLILLGDCPLLTVNTLNALLTQAEKTGAALLTANFADPSGYGRIVRDVQDNVVAIVEHKDATDEQRKIQEINTGVMAINNALLREYLPQIDNKNAQKEYYLTDLIALLSDNGWQVSALLAENEEETLGINNRAQLAQAEAVYRKRQAQQLLAVGVTLIDPARIDVHGQISVGHDVLIEPNVFFKGKVVLGNHVHIGAGSVLIDCELGDNVRVQPMSMIEKSQIAADAEIGPYARIRPNTQLKRAAKIGNFVEIKASIVDEGSKVNHLSYIGDAIIGKNVNIGAGTITCNYDGVNKYRTEIGNQVFVGSNTALVAPLRLGDRVTIGAGSVITQNISADSLAFTRADLQEKPDWLSPIKKKTNQNKS</sequence>
<dbReference type="PANTHER" id="PTHR43584">
    <property type="entry name" value="NUCLEOTIDYL TRANSFERASE"/>
    <property type="match status" value="1"/>
</dbReference>
<dbReference type="EMBL" id="UHIA01000004">
    <property type="protein sequence ID" value="SUO97015.1"/>
    <property type="molecule type" value="Genomic_DNA"/>
</dbReference>
<keyword evidence="4 18" id="KW-0963">Cytoplasm</keyword>
<keyword evidence="7 18" id="KW-0479">Metal-binding</keyword>
<feature type="binding site" evidence="18">
    <location>
        <position position="157"/>
    </location>
    <ligand>
        <name>UDP-N-acetyl-alpha-D-glucosamine</name>
        <dbReference type="ChEBI" id="CHEBI:57705"/>
    </ligand>
</feature>
<evidence type="ECO:0000256" key="15">
    <source>
        <dbReference type="ARBA" id="ARBA00048247"/>
    </source>
</evidence>
<dbReference type="InterPro" id="IPR029044">
    <property type="entry name" value="Nucleotide-diphossugar_trans"/>
</dbReference>
<feature type="binding site" evidence="18">
    <location>
        <position position="383"/>
    </location>
    <ligand>
        <name>acetyl-CoA</name>
        <dbReference type="ChEBI" id="CHEBI:57288"/>
    </ligand>
</feature>
<evidence type="ECO:0000256" key="8">
    <source>
        <dbReference type="ARBA" id="ARBA00022737"/>
    </source>
</evidence>
<dbReference type="EC" id="2.7.7.23" evidence="18"/>
<comment type="cofactor">
    <cofactor evidence="18">
        <name>Mg(2+)</name>
        <dbReference type="ChEBI" id="CHEBI:18420"/>
    </cofactor>
    <text evidence="18">Binds 1 Mg(2+) ion per subunit.</text>
</comment>
<dbReference type="GO" id="GO:0008360">
    <property type="term" value="P:regulation of cell shape"/>
    <property type="evidence" value="ECO:0007669"/>
    <property type="project" value="UniProtKB-KW"/>
</dbReference>
<feature type="region of interest" description="N-acetyltransferase" evidence="18">
    <location>
        <begin position="254"/>
        <end position="465"/>
    </location>
</feature>
<dbReference type="OrthoDB" id="9775031at2"/>
<evidence type="ECO:0000256" key="14">
    <source>
        <dbReference type="ARBA" id="ARBA00023316"/>
    </source>
</evidence>
<dbReference type="HAMAP" id="MF_01631">
    <property type="entry name" value="GlmU"/>
    <property type="match status" value="1"/>
</dbReference>
<keyword evidence="10 18" id="KW-0133">Cell shape</keyword>
<dbReference type="NCBIfam" id="TIGR01173">
    <property type="entry name" value="glmU"/>
    <property type="match status" value="1"/>
</dbReference>
<reference evidence="21 22" key="1">
    <citation type="submission" date="2018-06" db="EMBL/GenBank/DDBJ databases">
        <authorList>
            <consortium name="Pathogen Informatics"/>
            <person name="Doyle S."/>
        </authorList>
    </citation>
    <scope>NUCLEOTIDE SEQUENCE [LARGE SCALE GENOMIC DNA]</scope>
    <source>
        <strain evidence="21 22">NCTC10717</strain>
    </source>
</reference>
<dbReference type="InterPro" id="IPR050065">
    <property type="entry name" value="GlmU-like"/>
</dbReference>
<dbReference type="PANTHER" id="PTHR43584:SF3">
    <property type="entry name" value="BIFUNCTIONAL PROTEIN GLMU"/>
    <property type="match status" value="1"/>
</dbReference>
<evidence type="ECO:0000256" key="3">
    <source>
        <dbReference type="ARBA" id="ARBA00007947"/>
    </source>
</evidence>
<dbReference type="Pfam" id="PF12804">
    <property type="entry name" value="NTP_transf_3"/>
    <property type="match status" value="1"/>
</dbReference>
<dbReference type="CDD" id="cd02540">
    <property type="entry name" value="GT2_GlmU_N_bac"/>
    <property type="match status" value="1"/>
</dbReference>
<comment type="catalytic activity">
    <reaction evidence="16 18">
        <text>N-acetyl-alpha-D-glucosamine 1-phosphate + UTP + H(+) = UDP-N-acetyl-alpha-D-glucosamine + diphosphate</text>
        <dbReference type="Rhea" id="RHEA:13509"/>
        <dbReference type="ChEBI" id="CHEBI:15378"/>
        <dbReference type="ChEBI" id="CHEBI:33019"/>
        <dbReference type="ChEBI" id="CHEBI:46398"/>
        <dbReference type="ChEBI" id="CHEBI:57705"/>
        <dbReference type="ChEBI" id="CHEBI:57776"/>
        <dbReference type="EC" id="2.7.7.23"/>
    </reaction>
</comment>
<feature type="domain" description="MobA-like NTP transferase" evidence="19">
    <location>
        <begin position="8"/>
        <end position="137"/>
    </location>
</feature>
<comment type="function">
    <text evidence="17 18">Catalyzes the last two sequential reactions in the de novo biosynthetic pathway for UDP-N-acetylglucosamine (UDP-GlcNAc). The C-terminal domain catalyzes the transfer of acetyl group from acetyl coenzyme A to glucosamine-1-phosphate (GlcN-1-P) to produce N-acetylglucosamine-1-phosphate (GlcNAc-1-P), which is converted into UDP-GlcNAc by the transfer of uridine 5-monophosphate (from uridine 5-triphosphate), a reaction catalyzed by the N-terminal domain.</text>
</comment>
<dbReference type="GO" id="GO:0006048">
    <property type="term" value="P:UDP-N-acetylglucosamine biosynthetic process"/>
    <property type="evidence" value="ECO:0007669"/>
    <property type="project" value="UniProtKB-UniPathway"/>
</dbReference>
<evidence type="ECO:0000256" key="12">
    <source>
        <dbReference type="ARBA" id="ARBA00023268"/>
    </source>
</evidence>
<feature type="binding site" evidence="18">
    <location>
        <position position="380"/>
    </location>
    <ligand>
        <name>UDP-N-acetyl-alpha-D-glucosamine</name>
        <dbReference type="ChEBI" id="CHEBI:57705"/>
    </ligand>
</feature>
<dbReference type="GO" id="GO:0003977">
    <property type="term" value="F:UDP-N-acetylglucosamine diphosphorylase activity"/>
    <property type="evidence" value="ECO:0007669"/>
    <property type="project" value="UniProtKB-UniRule"/>
</dbReference>
<evidence type="ECO:0000259" key="19">
    <source>
        <dbReference type="Pfam" id="PF12804"/>
    </source>
</evidence>
<evidence type="ECO:0000313" key="22">
    <source>
        <dbReference type="Proteomes" id="UP000254575"/>
    </source>
</evidence>
<gene>
    <name evidence="18 21" type="primary">glmU</name>
    <name evidence="21" type="ORF">NCTC10717_01302</name>
</gene>
<feature type="active site" description="Proton acceptor" evidence="18">
    <location>
        <position position="366"/>
    </location>
</feature>
<feature type="binding site" evidence="18">
    <location>
        <begin position="11"/>
        <end position="14"/>
    </location>
    <ligand>
        <name>UDP-N-acetyl-alpha-D-glucosamine</name>
        <dbReference type="ChEBI" id="CHEBI:57705"/>
    </ligand>
</feature>
<evidence type="ECO:0000259" key="20">
    <source>
        <dbReference type="Pfam" id="PF25087"/>
    </source>
</evidence>
<evidence type="ECO:0000256" key="10">
    <source>
        <dbReference type="ARBA" id="ARBA00022960"/>
    </source>
</evidence>
<keyword evidence="14 18" id="KW-0961">Cell wall biogenesis/degradation</keyword>
<feature type="binding site" evidence="18">
    <location>
        <position position="408"/>
    </location>
    <ligand>
        <name>acetyl-CoA</name>
        <dbReference type="ChEBI" id="CHEBI:57288"/>
    </ligand>
</feature>
<dbReference type="GO" id="GO:0019134">
    <property type="term" value="F:glucosamine-1-phosphate N-acetyltransferase activity"/>
    <property type="evidence" value="ECO:0007669"/>
    <property type="project" value="UniProtKB-UniRule"/>
</dbReference>
<organism evidence="21 22">
    <name type="scientific">Suttonella indologenes</name>
    <dbReference type="NCBI Taxonomy" id="13276"/>
    <lineage>
        <taxon>Bacteria</taxon>
        <taxon>Pseudomonadati</taxon>
        <taxon>Pseudomonadota</taxon>
        <taxon>Gammaproteobacteria</taxon>
        <taxon>Cardiobacteriales</taxon>
        <taxon>Cardiobacteriaceae</taxon>
        <taxon>Suttonella</taxon>
    </lineage>
</organism>
<dbReference type="CDD" id="cd03353">
    <property type="entry name" value="LbH_GlmU_C"/>
    <property type="match status" value="1"/>
</dbReference>
<dbReference type="SUPFAM" id="SSF53448">
    <property type="entry name" value="Nucleotide-diphospho-sugar transferases"/>
    <property type="match status" value="1"/>
</dbReference>
<dbReference type="InterPro" id="IPR056729">
    <property type="entry name" value="GMPPB_C"/>
</dbReference>
<dbReference type="AlphaFoldDB" id="A0A380MWQ7"/>
<dbReference type="SUPFAM" id="SSF51161">
    <property type="entry name" value="Trimeric LpxA-like enzymes"/>
    <property type="match status" value="1"/>
</dbReference>
<evidence type="ECO:0000256" key="18">
    <source>
        <dbReference type="HAMAP-Rule" id="MF_01631"/>
    </source>
</evidence>
<comment type="similarity">
    <text evidence="3 18">In the N-terminal section; belongs to the N-acetylglucosamine-1-phosphate uridyltransferase family.</text>
</comment>
<keyword evidence="5 18" id="KW-0808">Transferase</keyword>
<dbReference type="InterPro" id="IPR001451">
    <property type="entry name" value="Hexapep"/>
</dbReference>
<dbReference type="GO" id="GO:0000287">
    <property type="term" value="F:magnesium ion binding"/>
    <property type="evidence" value="ECO:0007669"/>
    <property type="project" value="UniProtKB-UniRule"/>
</dbReference>
<feature type="binding site" evidence="18">
    <location>
        <position position="426"/>
    </location>
    <ligand>
        <name>acetyl-CoA</name>
        <dbReference type="ChEBI" id="CHEBI:57288"/>
    </ligand>
</feature>
<feature type="binding site" evidence="18">
    <location>
        <position position="336"/>
    </location>
    <ligand>
        <name>UDP-N-acetyl-alpha-D-glucosamine</name>
        <dbReference type="ChEBI" id="CHEBI:57705"/>
    </ligand>
</feature>
<comment type="pathway">
    <text evidence="18">Nucleotide-sugar biosynthesis; UDP-N-acetyl-alpha-D-glucosamine biosynthesis; N-acetyl-alpha-D-glucosamine 1-phosphate from alpha-D-glucosamine 6-phosphate (route II): step 2/2.</text>
</comment>
<dbReference type="Pfam" id="PF25087">
    <property type="entry name" value="GMPPB_C"/>
    <property type="match status" value="1"/>
</dbReference>
<comment type="subcellular location">
    <subcellularLocation>
        <location evidence="1 18">Cytoplasm</location>
    </subcellularLocation>
</comment>
<feature type="region of interest" description="Pyrophosphorylase" evidence="18">
    <location>
        <begin position="1"/>
        <end position="232"/>
    </location>
</feature>
<comment type="pathway">
    <text evidence="18">Bacterial outer membrane biogenesis; LPS lipid A biosynthesis.</text>
</comment>
<evidence type="ECO:0000256" key="11">
    <source>
        <dbReference type="ARBA" id="ARBA00022984"/>
    </source>
</evidence>
<dbReference type="GO" id="GO:0009252">
    <property type="term" value="P:peptidoglycan biosynthetic process"/>
    <property type="evidence" value="ECO:0007669"/>
    <property type="project" value="UniProtKB-UniRule"/>
</dbReference>
<dbReference type="GO" id="GO:0009245">
    <property type="term" value="P:lipid A biosynthetic process"/>
    <property type="evidence" value="ECO:0007669"/>
    <property type="project" value="UniProtKB-UniRule"/>
</dbReference>
<keyword evidence="13 18" id="KW-0012">Acyltransferase</keyword>
<evidence type="ECO:0000256" key="2">
    <source>
        <dbReference type="ARBA" id="ARBA00007707"/>
    </source>
</evidence>
<name>A0A380MWQ7_9GAMM</name>
<feature type="binding site" evidence="18">
    <location>
        <position position="172"/>
    </location>
    <ligand>
        <name>UDP-N-acetyl-alpha-D-glucosamine</name>
        <dbReference type="ChEBI" id="CHEBI:57705"/>
    </ligand>
</feature>
<keyword evidence="8 18" id="KW-0677">Repeat</keyword>
<dbReference type="PROSITE" id="PS00101">
    <property type="entry name" value="HEXAPEP_TRANSFERASES"/>
    <property type="match status" value="1"/>
</dbReference>
<comment type="caution">
    <text evidence="18">Lacks conserved residue(s) required for the propagation of feature annotation.</text>
</comment>
<evidence type="ECO:0000256" key="17">
    <source>
        <dbReference type="ARBA" id="ARBA00049628"/>
    </source>
</evidence>
<protein>
    <recommendedName>
        <fullName evidence="18">Bifunctional protein GlmU</fullName>
    </recommendedName>
    <domain>
        <recommendedName>
            <fullName evidence="18">UDP-N-acetylglucosamine pyrophosphorylase</fullName>
            <ecNumber evidence="18">2.7.7.23</ecNumber>
        </recommendedName>
        <alternativeName>
            <fullName evidence="18">N-acetylglucosamine-1-phosphate uridyltransferase</fullName>
        </alternativeName>
    </domain>
    <domain>
        <recommendedName>
            <fullName evidence="18">Glucosamine-1-phosphate N-acetyltransferase</fullName>
            <ecNumber evidence="18">2.3.1.157</ecNumber>
        </recommendedName>
    </domain>
</protein>
<evidence type="ECO:0000256" key="5">
    <source>
        <dbReference type="ARBA" id="ARBA00022679"/>
    </source>
</evidence>
<evidence type="ECO:0000256" key="13">
    <source>
        <dbReference type="ARBA" id="ARBA00023315"/>
    </source>
</evidence>
<evidence type="ECO:0000313" key="21">
    <source>
        <dbReference type="EMBL" id="SUO97015.1"/>
    </source>
</evidence>
<dbReference type="Proteomes" id="UP000254575">
    <property type="component" value="Unassembled WGS sequence"/>
</dbReference>
<dbReference type="GO" id="GO:0005737">
    <property type="term" value="C:cytoplasm"/>
    <property type="evidence" value="ECO:0007669"/>
    <property type="project" value="UniProtKB-SubCell"/>
</dbReference>
<dbReference type="RefSeq" id="WP_115218527.1">
    <property type="nucleotide sequence ID" value="NZ_UHIA01000004.1"/>
</dbReference>
<feature type="binding site" evidence="18">
    <location>
        <begin position="389"/>
        <end position="390"/>
    </location>
    <ligand>
        <name>acetyl-CoA</name>
        <dbReference type="ChEBI" id="CHEBI:57288"/>
    </ligand>
</feature>
<comment type="subunit">
    <text evidence="18">Homotrimer.</text>
</comment>
<dbReference type="InterPro" id="IPR038009">
    <property type="entry name" value="GlmU_C_LbH"/>
</dbReference>
<dbReference type="InterPro" id="IPR025877">
    <property type="entry name" value="MobA-like_NTP_Trfase"/>
</dbReference>
<feature type="binding site" evidence="18">
    <location>
        <position position="25"/>
    </location>
    <ligand>
        <name>UDP-N-acetyl-alpha-D-glucosamine</name>
        <dbReference type="ChEBI" id="CHEBI:57705"/>
    </ligand>
</feature>
<feature type="region of interest" description="Linker" evidence="18">
    <location>
        <begin position="233"/>
        <end position="253"/>
    </location>
</feature>